<sequence>MTSASFFAIFALIGIINGAPSSSGSGNVLYEVPIPRGQTKQDYFKSVADYWTPERMASAVPMHPILTTKEVTPFVNVDENRGVERILTEGVEAPNARAENDPSAAGRIFFSMNKLNYVCSGSCTTANNRASIITAGHCVFNNTGKIWAENLVYVPNYHQTAAPHGKFVARKMATKQLWKDKGDYNHDVAVVTVNANDEGTLLQDKAGSFGIVLDAAKAGATNCYGFPMNIGSGEYMSNCIGNTRAASILFLSSFKGIQIQCGMGGGASGGPWLRNYNSATKIGHQCSLTSFGHSFAPGYVNGPAFTHDNIGSLHAETQNA</sequence>
<feature type="chain" id="PRO_5036228240" description="Peptidase S1 domain-containing protein" evidence="2">
    <location>
        <begin position="19"/>
        <end position="320"/>
    </location>
</feature>
<organism evidence="4 7">
    <name type="scientific">Adineta steineri</name>
    <dbReference type="NCBI Taxonomy" id="433720"/>
    <lineage>
        <taxon>Eukaryota</taxon>
        <taxon>Metazoa</taxon>
        <taxon>Spiralia</taxon>
        <taxon>Gnathifera</taxon>
        <taxon>Rotifera</taxon>
        <taxon>Eurotatoria</taxon>
        <taxon>Bdelloidea</taxon>
        <taxon>Adinetida</taxon>
        <taxon>Adinetidae</taxon>
        <taxon>Adineta</taxon>
    </lineage>
</organism>
<dbReference type="Proteomes" id="UP000663877">
    <property type="component" value="Unassembled WGS sequence"/>
</dbReference>
<evidence type="ECO:0000313" key="4">
    <source>
        <dbReference type="EMBL" id="CAF1421513.1"/>
    </source>
</evidence>
<dbReference type="InterPro" id="IPR009003">
    <property type="entry name" value="Peptidase_S1_PA"/>
</dbReference>
<dbReference type="EMBL" id="CAJNOI010000207">
    <property type="protein sequence ID" value="CAF1183684.1"/>
    <property type="molecule type" value="Genomic_DNA"/>
</dbReference>
<evidence type="ECO:0000313" key="5">
    <source>
        <dbReference type="EMBL" id="CAF1466966.1"/>
    </source>
</evidence>
<keyword evidence="1 2" id="KW-0732">Signal</keyword>
<dbReference type="SUPFAM" id="SSF50494">
    <property type="entry name" value="Trypsin-like serine proteases"/>
    <property type="match status" value="1"/>
</dbReference>
<feature type="signal peptide" evidence="2">
    <location>
        <begin position="1"/>
        <end position="18"/>
    </location>
</feature>
<dbReference type="OrthoDB" id="9985147at2759"/>
<dbReference type="EMBL" id="CAJNOM010000409">
    <property type="protein sequence ID" value="CAF1421513.1"/>
    <property type="molecule type" value="Genomic_DNA"/>
</dbReference>
<dbReference type="EMBL" id="CAJNOM010002584">
    <property type="protein sequence ID" value="CAF1634699.1"/>
    <property type="molecule type" value="Genomic_DNA"/>
</dbReference>
<accession>A0A815MJL2</accession>
<name>A0A815MJL2_9BILA</name>
<evidence type="ECO:0000256" key="1">
    <source>
        <dbReference type="ARBA" id="ARBA00022729"/>
    </source>
</evidence>
<dbReference type="PANTHER" id="PTHR15462">
    <property type="entry name" value="SERINE PROTEASE"/>
    <property type="match status" value="1"/>
</dbReference>
<protein>
    <recommendedName>
        <fullName evidence="8">Peptidase S1 domain-containing protein</fullName>
    </recommendedName>
</protein>
<dbReference type="InterPro" id="IPR043504">
    <property type="entry name" value="Peptidase_S1_PA_chymotrypsin"/>
</dbReference>
<dbReference type="EMBL" id="CAJNOI010002264">
    <property type="protein sequence ID" value="CAF1466966.1"/>
    <property type="molecule type" value="Genomic_DNA"/>
</dbReference>
<proteinExistence type="predicted"/>
<dbReference type="Proteomes" id="UP000663832">
    <property type="component" value="Unassembled WGS sequence"/>
</dbReference>
<evidence type="ECO:0000256" key="2">
    <source>
        <dbReference type="SAM" id="SignalP"/>
    </source>
</evidence>
<dbReference type="PANTHER" id="PTHR15462:SF19">
    <property type="entry name" value="PEPTIDASE S1 DOMAIN-CONTAINING PROTEIN"/>
    <property type="match status" value="1"/>
</dbReference>
<evidence type="ECO:0008006" key="8">
    <source>
        <dbReference type="Google" id="ProtNLM"/>
    </source>
</evidence>
<keyword evidence="7" id="KW-1185">Reference proteome</keyword>
<evidence type="ECO:0000313" key="7">
    <source>
        <dbReference type="Proteomes" id="UP000663832"/>
    </source>
</evidence>
<reference evidence="4" key="1">
    <citation type="submission" date="2021-02" db="EMBL/GenBank/DDBJ databases">
        <authorList>
            <person name="Nowell W R."/>
        </authorList>
    </citation>
    <scope>NUCLEOTIDE SEQUENCE</scope>
</reference>
<dbReference type="InterPro" id="IPR050966">
    <property type="entry name" value="Glutamyl_endopeptidase"/>
</dbReference>
<dbReference type="Gene3D" id="2.40.10.10">
    <property type="entry name" value="Trypsin-like serine proteases"/>
    <property type="match status" value="2"/>
</dbReference>
<comment type="caution">
    <text evidence="4">The sequence shown here is derived from an EMBL/GenBank/DDBJ whole genome shotgun (WGS) entry which is preliminary data.</text>
</comment>
<dbReference type="AlphaFoldDB" id="A0A815MJL2"/>
<evidence type="ECO:0000313" key="3">
    <source>
        <dbReference type="EMBL" id="CAF1183684.1"/>
    </source>
</evidence>
<evidence type="ECO:0000313" key="6">
    <source>
        <dbReference type="EMBL" id="CAF1634699.1"/>
    </source>
</evidence>
<gene>
    <name evidence="3" type="ORF">BJG266_LOCUS25917</name>
    <name evidence="5" type="ORF">BJG266_LOCUS41296</name>
    <name evidence="4" type="ORF">QVE165_LOCUS38286</name>
    <name evidence="6" type="ORF">QVE165_LOCUS58165</name>
</gene>